<evidence type="ECO:0000256" key="3">
    <source>
        <dbReference type="ARBA" id="ARBA00022989"/>
    </source>
</evidence>
<feature type="transmembrane region" description="Helical" evidence="5">
    <location>
        <begin position="182"/>
        <end position="199"/>
    </location>
</feature>
<dbReference type="OrthoDB" id="510493at2759"/>
<dbReference type="PANTHER" id="PTHR14255">
    <property type="entry name" value="CEREBLON"/>
    <property type="match status" value="1"/>
</dbReference>
<dbReference type="Proteomes" id="UP000039865">
    <property type="component" value="Unassembled WGS sequence"/>
</dbReference>
<evidence type="ECO:0000313" key="7">
    <source>
        <dbReference type="Proteomes" id="UP000039865"/>
    </source>
</evidence>
<feature type="transmembrane region" description="Helical" evidence="5">
    <location>
        <begin position="303"/>
        <end position="322"/>
    </location>
</feature>
<proteinExistence type="predicted"/>
<dbReference type="EMBL" id="CCKQ01010794">
    <property type="protein sequence ID" value="CDW82311.1"/>
    <property type="molecule type" value="Genomic_DNA"/>
</dbReference>
<sequence>MILCNAGGVGGGGNSTPFIAVFFNLSLIECIPIGNFLGLTCSLFRFIINFREKHPNNPQRLAIDYEIIDLTMPVLYLGTFFGVQIGTKLQEIYLAVIFAILLFFLSYKTAQNAKKLIQAENKTLQSQVDMQFKTKLIENDNIIPDINDHEIKNIIEVNSKNESSLLRNILKQESQHFTLRRCLSFALNLIFLITTSMLLNSKDIFRVSDYIKYAAVGLFIIYAIISTIITSRTLQRNYHIKRLEGYKFDKNDITYEKINHLIKVIVLCLFCGVLGGIVGIPGGIILAPLFLQLGMLPILVSSTNQYLALISAISVSFQYWYLGMLNQQFIIVLGIICMIGCYIGLKIVQVKVKKSGRQSIIVVALALVLFASFLMIPVKYWLKNIAYY</sequence>
<organism evidence="6 7">
    <name type="scientific">Stylonychia lemnae</name>
    <name type="common">Ciliate</name>
    <dbReference type="NCBI Taxonomy" id="5949"/>
    <lineage>
        <taxon>Eukaryota</taxon>
        <taxon>Sar</taxon>
        <taxon>Alveolata</taxon>
        <taxon>Ciliophora</taxon>
        <taxon>Intramacronucleata</taxon>
        <taxon>Spirotrichea</taxon>
        <taxon>Stichotrichia</taxon>
        <taxon>Sporadotrichida</taxon>
        <taxon>Oxytrichidae</taxon>
        <taxon>Stylonychinae</taxon>
        <taxon>Stylonychia</taxon>
    </lineage>
</organism>
<dbReference type="GO" id="GO:0016020">
    <property type="term" value="C:membrane"/>
    <property type="evidence" value="ECO:0007669"/>
    <property type="project" value="UniProtKB-SubCell"/>
</dbReference>
<dbReference type="PANTHER" id="PTHR14255:SF3">
    <property type="entry name" value="SULFITE EXPORTER TAUE_SAFE FAMILY PROTEIN 5-RELATED"/>
    <property type="match status" value="1"/>
</dbReference>
<dbReference type="InParanoid" id="A0A078AK90"/>
<feature type="transmembrane region" description="Helical" evidence="5">
    <location>
        <begin position="329"/>
        <end position="348"/>
    </location>
</feature>
<keyword evidence="4 5" id="KW-0472">Membrane</keyword>
<feature type="transmembrane region" description="Helical" evidence="5">
    <location>
        <begin position="211"/>
        <end position="234"/>
    </location>
</feature>
<comment type="subcellular location">
    <subcellularLocation>
        <location evidence="1">Membrane</location>
        <topology evidence="1">Multi-pass membrane protein</topology>
    </subcellularLocation>
</comment>
<dbReference type="GO" id="GO:0016567">
    <property type="term" value="P:protein ubiquitination"/>
    <property type="evidence" value="ECO:0007669"/>
    <property type="project" value="TreeGrafter"/>
</dbReference>
<accession>A0A078AK90</accession>
<feature type="transmembrane region" description="Helical" evidence="5">
    <location>
        <begin position="360"/>
        <end position="382"/>
    </location>
</feature>
<dbReference type="OMA" id="LWQSGKS"/>
<feature type="transmembrane region" description="Helical" evidence="5">
    <location>
        <begin position="67"/>
        <end position="86"/>
    </location>
</feature>
<dbReference type="InterPro" id="IPR002781">
    <property type="entry name" value="TM_pro_TauE-like"/>
</dbReference>
<dbReference type="Pfam" id="PF01925">
    <property type="entry name" value="TauE"/>
    <property type="match status" value="1"/>
</dbReference>
<protein>
    <submittedName>
        <fullName evidence="6">Uncharacterized protein</fullName>
    </submittedName>
</protein>
<evidence type="ECO:0000256" key="4">
    <source>
        <dbReference type="ARBA" id="ARBA00023136"/>
    </source>
</evidence>
<evidence type="ECO:0000256" key="2">
    <source>
        <dbReference type="ARBA" id="ARBA00022692"/>
    </source>
</evidence>
<feature type="transmembrane region" description="Helical" evidence="5">
    <location>
        <begin position="264"/>
        <end position="291"/>
    </location>
</feature>
<keyword evidence="3 5" id="KW-1133">Transmembrane helix</keyword>
<dbReference type="GO" id="GO:0031464">
    <property type="term" value="C:Cul4A-RING E3 ubiquitin ligase complex"/>
    <property type="evidence" value="ECO:0007669"/>
    <property type="project" value="TreeGrafter"/>
</dbReference>
<evidence type="ECO:0000256" key="1">
    <source>
        <dbReference type="ARBA" id="ARBA00004141"/>
    </source>
</evidence>
<dbReference type="AlphaFoldDB" id="A0A078AK90"/>
<keyword evidence="2 5" id="KW-0812">Transmembrane</keyword>
<name>A0A078AK90_STYLE</name>
<gene>
    <name evidence="6" type="primary">Contig14206.g15138</name>
    <name evidence="6" type="ORF">STYLEM_11341</name>
</gene>
<evidence type="ECO:0000313" key="6">
    <source>
        <dbReference type="EMBL" id="CDW82311.1"/>
    </source>
</evidence>
<reference evidence="6 7" key="1">
    <citation type="submission" date="2014-06" db="EMBL/GenBank/DDBJ databases">
        <authorList>
            <person name="Swart Estienne"/>
        </authorList>
    </citation>
    <scope>NUCLEOTIDE SEQUENCE [LARGE SCALE GENOMIC DNA]</scope>
    <source>
        <strain evidence="6 7">130c</strain>
    </source>
</reference>
<keyword evidence="7" id="KW-1185">Reference proteome</keyword>
<feature type="transmembrane region" description="Helical" evidence="5">
    <location>
        <begin position="18"/>
        <end position="46"/>
    </location>
</feature>
<evidence type="ECO:0000256" key="5">
    <source>
        <dbReference type="SAM" id="Phobius"/>
    </source>
</evidence>
<feature type="transmembrane region" description="Helical" evidence="5">
    <location>
        <begin position="92"/>
        <end position="110"/>
    </location>
</feature>